<dbReference type="Pfam" id="PF03107">
    <property type="entry name" value="C1_2"/>
    <property type="match status" value="6"/>
</dbReference>
<evidence type="ECO:0000259" key="6">
    <source>
        <dbReference type="SMART" id="SM00249"/>
    </source>
</evidence>
<dbReference type="EMBL" id="KI517683">
    <property type="protein sequence ID" value="ESQ35650.1"/>
    <property type="molecule type" value="Genomic_DNA"/>
</dbReference>
<evidence type="ECO:0000256" key="3">
    <source>
        <dbReference type="ARBA" id="ARBA00022771"/>
    </source>
</evidence>
<feature type="domain" description="Phorbol-ester/DAG-type" evidence="5">
    <location>
        <begin position="387"/>
        <end position="435"/>
    </location>
</feature>
<dbReference type="Pfam" id="PF22926">
    <property type="entry name" value="C1-like_CT"/>
    <property type="match status" value="1"/>
</dbReference>
<dbReference type="InterPro" id="IPR054483">
    <property type="entry name" value="DC1-like_CT"/>
</dbReference>
<dbReference type="Gramene" id="ESQ35650">
    <property type="protein sequence ID" value="ESQ35650"/>
    <property type="gene ID" value="EUTSA_v10007210mg"/>
</dbReference>
<feature type="domain" description="Zinc finger PHD-type" evidence="6">
    <location>
        <begin position="400"/>
        <end position="460"/>
    </location>
</feature>
<dbReference type="PANTHER" id="PTHR32410">
    <property type="entry name" value="CYSTEINE/HISTIDINE-RICH C1 DOMAIN FAMILY PROTEIN"/>
    <property type="match status" value="1"/>
</dbReference>
<evidence type="ECO:0000313" key="7">
    <source>
        <dbReference type="EMBL" id="ESQ35650.1"/>
    </source>
</evidence>
<dbReference type="SMART" id="SM00249">
    <property type="entry name" value="PHD"/>
    <property type="match status" value="4"/>
</dbReference>
<evidence type="ECO:0008006" key="9">
    <source>
        <dbReference type="Google" id="ProtNLM"/>
    </source>
</evidence>
<accession>V4KD53</accession>
<dbReference type="InterPro" id="IPR001965">
    <property type="entry name" value="Znf_PHD"/>
</dbReference>
<sequence>MERIFKHFWHQHGSDENPRELTWEERTKKKYGLSVDTCDDCQKPTEGHDPIKCDFCLKDWHVECVPSSPDEVNHSFHTYHPLKLLIDGPPDYSDGKCGICKQELKSFFYHCSICYFSMHVRCSNDPPPPIVDAPRCHEHTLTLMARDDIFTCNACGMHGERCPYVCAPCGLMFHRDCIKLPHVININRHDHRVSHIDSPGFGLWKCMICHKKIDWRYGAYSCQKCPNLFFHSKCATRSDVWDGEELEGIPEEFVDVSPFKVIEDGVINHFSHEEHNLRLIDEDAIDRHESIRCEACTGSIFSEKHYSCMEYCDYFLHETCANLLLQKRHGLCTKPLTLLTMKKVRELRLFTCTACRKLSNGFRYECGDTILDVRCASMSWYCDYECHPHTLFLTTLDEETCGVCGRYGRLLHCVECKFTLDFKCATLPKKIKHRCDDHFLSLCFGEKEKPRGKYWCEVCETVLDPREWFYSCSGDCGVVCHIPCVLGQLWNVKPRVIHTKGYGTVKLVLNDSLSRPKCGYCGSHCQQPLMIKFSCPSMEKFFCDLDCFEKYVVPQDYKRRDDTLSYHHYSIY</sequence>
<dbReference type="InterPro" id="IPR046349">
    <property type="entry name" value="C1-like_sf"/>
</dbReference>
<dbReference type="STRING" id="72664.V4KD53"/>
<protein>
    <recommendedName>
        <fullName evidence="9">Phorbol-ester/DAG-type domain-containing protein</fullName>
    </recommendedName>
</protein>
<dbReference type="KEGG" id="eus:EUTSA_v10007210mg"/>
<evidence type="ECO:0000259" key="5">
    <source>
        <dbReference type="SMART" id="SM00109"/>
    </source>
</evidence>
<dbReference type="PANTHER" id="PTHR32410:SF174">
    <property type="entry name" value="CYSTEINE_HISTIDINE-RICH C1 DOMAIN FAMILY PROTEIN"/>
    <property type="match status" value="1"/>
</dbReference>
<gene>
    <name evidence="7" type="ORF">EUTSA_v10007210mg</name>
</gene>
<feature type="domain" description="Zinc finger PHD-type" evidence="6">
    <location>
        <begin position="292"/>
        <end position="356"/>
    </location>
</feature>
<dbReference type="InterPro" id="IPR002219">
    <property type="entry name" value="PKC_DAG/PE"/>
</dbReference>
<evidence type="ECO:0000256" key="1">
    <source>
        <dbReference type="ARBA" id="ARBA00022723"/>
    </source>
</evidence>
<feature type="domain" description="Phorbol-ester/DAG-type" evidence="5">
    <location>
        <begin position="77"/>
        <end position="136"/>
    </location>
</feature>
<dbReference type="GO" id="GO:0008270">
    <property type="term" value="F:zinc ion binding"/>
    <property type="evidence" value="ECO:0007669"/>
    <property type="project" value="UniProtKB-KW"/>
</dbReference>
<evidence type="ECO:0000313" key="8">
    <source>
        <dbReference type="Proteomes" id="UP000030689"/>
    </source>
</evidence>
<dbReference type="OMA" id="CIKLPHV"/>
<dbReference type="OrthoDB" id="1884766at2759"/>
<name>V4KD53_EUTSA</name>
<dbReference type="Proteomes" id="UP000030689">
    <property type="component" value="Unassembled WGS sequence"/>
</dbReference>
<feature type="domain" description="Zinc finger PHD-type" evidence="6">
    <location>
        <begin position="96"/>
        <end position="140"/>
    </location>
</feature>
<dbReference type="InterPro" id="IPR053192">
    <property type="entry name" value="Vacuole_Formation_Reg"/>
</dbReference>
<keyword evidence="1" id="KW-0479">Metal-binding</keyword>
<keyword evidence="3" id="KW-0863">Zinc-finger</keyword>
<dbReference type="SMART" id="SM00109">
    <property type="entry name" value="C1"/>
    <property type="match status" value="3"/>
</dbReference>
<proteinExistence type="predicted"/>
<dbReference type="SUPFAM" id="SSF57889">
    <property type="entry name" value="Cysteine-rich domain"/>
    <property type="match status" value="4"/>
</dbReference>
<keyword evidence="8" id="KW-1185">Reference proteome</keyword>
<keyword evidence="4" id="KW-0862">Zinc</keyword>
<keyword evidence="2" id="KW-0677">Repeat</keyword>
<dbReference type="InterPro" id="IPR004146">
    <property type="entry name" value="DC1"/>
</dbReference>
<evidence type="ECO:0000256" key="4">
    <source>
        <dbReference type="ARBA" id="ARBA00022833"/>
    </source>
</evidence>
<organism evidence="7 8">
    <name type="scientific">Eutrema salsugineum</name>
    <name type="common">Saltwater cress</name>
    <name type="synonym">Sisymbrium salsugineum</name>
    <dbReference type="NCBI Taxonomy" id="72664"/>
    <lineage>
        <taxon>Eukaryota</taxon>
        <taxon>Viridiplantae</taxon>
        <taxon>Streptophyta</taxon>
        <taxon>Embryophyta</taxon>
        <taxon>Tracheophyta</taxon>
        <taxon>Spermatophyta</taxon>
        <taxon>Magnoliopsida</taxon>
        <taxon>eudicotyledons</taxon>
        <taxon>Gunneridae</taxon>
        <taxon>Pentapetalae</taxon>
        <taxon>rosids</taxon>
        <taxon>malvids</taxon>
        <taxon>Brassicales</taxon>
        <taxon>Brassicaceae</taxon>
        <taxon>Eutremeae</taxon>
        <taxon>Eutrema</taxon>
    </lineage>
</organism>
<feature type="domain" description="Phorbol-ester/DAG-type" evidence="5">
    <location>
        <begin position="21"/>
        <end position="70"/>
    </location>
</feature>
<feature type="domain" description="Zinc finger PHD-type" evidence="6">
    <location>
        <begin position="151"/>
        <end position="210"/>
    </location>
</feature>
<evidence type="ECO:0000256" key="2">
    <source>
        <dbReference type="ARBA" id="ARBA00022737"/>
    </source>
</evidence>
<reference evidence="7 8" key="1">
    <citation type="journal article" date="2013" name="Front. Plant Sci.">
        <title>The Reference Genome of the Halophytic Plant Eutrema salsugineum.</title>
        <authorList>
            <person name="Yang R."/>
            <person name="Jarvis D.E."/>
            <person name="Chen H."/>
            <person name="Beilstein M.A."/>
            <person name="Grimwood J."/>
            <person name="Jenkins J."/>
            <person name="Shu S."/>
            <person name="Prochnik S."/>
            <person name="Xin M."/>
            <person name="Ma C."/>
            <person name="Schmutz J."/>
            <person name="Wing R.A."/>
            <person name="Mitchell-Olds T."/>
            <person name="Schumaker K.S."/>
            <person name="Wang X."/>
        </authorList>
    </citation>
    <scope>NUCLEOTIDE SEQUENCE [LARGE SCALE GENOMIC DNA]</scope>
</reference>
<dbReference type="AlphaFoldDB" id="V4KD53"/>